<keyword evidence="3" id="KW-1185">Reference proteome</keyword>
<feature type="transmembrane region" description="Helical" evidence="1">
    <location>
        <begin position="5"/>
        <end position="23"/>
    </location>
</feature>
<keyword evidence="1" id="KW-1133">Transmembrane helix</keyword>
<name>A0A2W7QFF9_9BACT</name>
<evidence type="ECO:0000313" key="3">
    <source>
        <dbReference type="Proteomes" id="UP000249239"/>
    </source>
</evidence>
<feature type="transmembrane region" description="Helical" evidence="1">
    <location>
        <begin position="29"/>
        <end position="50"/>
    </location>
</feature>
<dbReference type="RefSeq" id="WP_170124173.1">
    <property type="nucleotide sequence ID" value="NZ_QKZK01000001.1"/>
</dbReference>
<gene>
    <name evidence="2" type="ORF">LX69_00090</name>
</gene>
<proteinExistence type="predicted"/>
<evidence type="ECO:0000313" key="2">
    <source>
        <dbReference type="EMBL" id="PZX20669.1"/>
    </source>
</evidence>
<keyword evidence="1" id="KW-0472">Membrane</keyword>
<protein>
    <submittedName>
        <fullName evidence="2">Uncharacterized protein</fullName>
    </submittedName>
</protein>
<evidence type="ECO:0000256" key="1">
    <source>
        <dbReference type="SAM" id="Phobius"/>
    </source>
</evidence>
<accession>A0A2W7QFF9</accession>
<organism evidence="2 3">
    <name type="scientific">Breznakibacter xylanolyticus</name>
    <dbReference type="NCBI Taxonomy" id="990"/>
    <lineage>
        <taxon>Bacteria</taxon>
        <taxon>Pseudomonadati</taxon>
        <taxon>Bacteroidota</taxon>
        <taxon>Bacteroidia</taxon>
        <taxon>Marinilabiliales</taxon>
        <taxon>Marinilabiliaceae</taxon>
        <taxon>Breznakibacter</taxon>
    </lineage>
</organism>
<dbReference type="Proteomes" id="UP000249239">
    <property type="component" value="Unassembled WGS sequence"/>
</dbReference>
<dbReference type="AlphaFoldDB" id="A0A2W7QFF9"/>
<comment type="caution">
    <text evidence="2">The sequence shown here is derived from an EMBL/GenBank/DDBJ whole genome shotgun (WGS) entry which is preliminary data.</text>
</comment>
<reference evidence="2 3" key="1">
    <citation type="submission" date="2018-06" db="EMBL/GenBank/DDBJ databases">
        <title>Genomic Encyclopedia of Archaeal and Bacterial Type Strains, Phase II (KMG-II): from individual species to whole genera.</title>
        <authorList>
            <person name="Goeker M."/>
        </authorList>
    </citation>
    <scope>NUCLEOTIDE SEQUENCE [LARGE SCALE GENOMIC DNA]</scope>
    <source>
        <strain evidence="2 3">DSM 6779</strain>
    </source>
</reference>
<sequence>MRTFIMNLGILIILVGVLALGMYDYKDTISNFLLVLAFLLMISGLVSLIYTNKHYNNG</sequence>
<dbReference type="EMBL" id="QKZK01000001">
    <property type="protein sequence ID" value="PZX20669.1"/>
    <property type="molecule type" value="Genomic_DNA"/>
</dbReference>
<keyword evidence="1" id="KW-0812">Transmembrane</keyword>